<organism evidence="1 2">
    <name type="scientific">Saccharopolyspora gregorii</name>
    <dbReference type="NCBI Taxonomy" id="33914"/>
    <lineage>
        <taxon>Bacteria</taxon>
        <taxon>Bacillati</taxon>
        <taxon>Actinomycetota</taxon>
        <taxon>Actinomycetes</taxon>
        <taxon>Pseudonocardiales</taxon>
        <taxon>Pseudonocardiaceae</taxon>
        <taxon>Saccharopolyspora</taxon>
    </lineage>
</organism>
<accession>A0ABP6RWS1</accession>
<protein>
    <recommendedName>
        <fullName evidence="3">Ribbon-helix-helix protein, CopG family</fullName>
    </recommendedName>
</protein>
<dbReference type="RefSeq" id="WP_258342357.1">
    <property type="nucleotide sequence ID" value="NZ_BAAAYK010000038.1"/>
</dbReference>
<name>A0ABP6RWS1_9PSEU</name>
<proteinExistence type="predicted"/>
<keyword evidence="2" id="KW-1185">Reference proteome</keyword>
<dbReference type="EMBL" id="BAAAYK010000038">
    <property type="protein sequence ID" value="GAA3362189.1"/>
    <property type="molecule type" value="Genomic_DNA"/>
</dbReference>
<evidence type="ECO:0008006" key="3">
    <source>
        <dbReference type="Google" id="ProtNLM"/>
    </source>
</evidence>
<sequence length="81" mass="9215">MTHSTRTTITVDADLLNEVKRQSLQNHMTVSEFIQDSVRERLAKMRQRSAPFTVRAVRTGGYQPGVDITDSAALHDLMERE</sequence>
<comment type="caution">
    <text evidence="1">The sequence shown here is derived from an EMBL/GenBank/DDBJ whole genome shotgun (WGS) entry which is preliminary data.</text>
</comment>
<reference evidence="2" key="1">
    <citation type="journal article" date="2019" name="Int. J. Syst. Evol. Microbiol.">
        <title>The Global Catalogue of Microorganisms (GCM) 10K type strain sequencing project: providing services to taxonomists for standard genome sequencing and annotation.</title>
        <authorList>
            <consortium name="The Broad Institute Genomics Platform"/>
            <consortium name="The Broad Institute Genome Sequencing Center for Infectious Disease"/>
            <person name="Wu L."/>
            <person name="Ma J."/>
        </authorList>
    </citation>
    <scope>NUCLEOTIDE SEQUENCE [LARGE SCALE GENOMIC DNA]</scope>
    <source>
        <strain evidence="2">JCM 9687</strain>
    </source>
</reference>
<dbReference type="Proteomes" id="UP001500483">
    <property type="component" value="Unassembled WGS sequence"/>
</dbReference>
<evidence type="ECO:0000313" key="1">
    <source>
        <dbReference type="EMBL" id="GAA3362189.1"/>
    </source>
</evidence>
<evidence type="ECO:0000313" key="2">
    <source>
        <dbReference type="Proteomes" id="UP001500483"/>
    </source>
</evidence>
<gene>
    <name evidence="1" type="ORF">GCM10020366_49130</name>
</gene>